<feature type="binding site" evidence="12">
    <location>
        <begin position="84"/>
        <end position="86"/>
    </location>
    <ligand>
        <name>L-histidine</name>
        <dbReference type="ChEBI" id="CHEBI:57595"/>
    </ligand>
</feature>
<dbReference type="GO" id="GO:0004821">
    <property type="term" value="F:histidine-tRNA ligase activity"/>
    <property type="evidence" value="ECO:0007669"/>
    <property type="project" value="UniProtKB-UniRule"/>
</dbReference>
<evidence type="ECO:0000259" key="14">
    <source>
        <dbReference type="PROSITE" id="PS50862"/>
    </source>
</evidence>
<evidence type="ECO:0000256" key="1">
    <source>
        <dbReference type="ARBA" id="ARBA00004496"/>
    </source>
</evidence>
<dbReference type="GeneID" id="92931353"/>
<keyword evidence="4 11" id="KW-0963">Cytoplasm</keyword>
<evidence type="ECO:0000256" key="6">
    <source>
        <dbReference type="ARBA" id="ARBA00022741"/>
    </source>
</evidence>
<dbReference type="EMBL" id="CP005986">
    <property type="protein sequence ID" value="AIA55007.1"/>
    <property type="molecule type" value="Genomic_DNA"/>
</dbReference>
<dbReference type="InterPro" id="IPR045864">
    <property type="entry name" value="aa-tRNA-synth_II/BPL/LPL"/>
</dbReference>
<dbReference type="CDD" id="cd00773">
    <property type="entry name" value="HisRS-like_core"/>
    <property type="match status" value="1"/>
</dbReference>
<evidence type="ECO:0000256" key="4">
    <source>
        <dbReference type="ARBA" id="ARBA00022490"/>
    </source>
</evidence>
<evidence type="ECO:0000256" key="9">
    <source>
        <dbReference type="ARBA" id="ARBA00023146"/>
    </source>
</evidence>
<keyword evidence="8 11" id="KW-0648">Protein biosynthesis</keyword>
<dbReference type="GO" id="GO:0005524">
    <property type="term" value="F:ATP binding"/>
    <property type="evidence" value="ECO:0007669"/>
    <property type="project" value="UniProtKB-UniRule"/>
</dbReference>
<keyword evidence="7 11" id="KW-0067">ATP-binding</keyword>
<protein>
    <recommendedName>
        <fullName evidence="11">Histidine--tRNA ligase</fullName>
        <ecNumber evidence="11">6.1.1.21</ecNumber>
    </recommendedName>
    <alternativeName>
        <fullName evidence="11">Histidyl-tRNA synthetase</fullName>
        <shortName evidence="11">HisRS</shortName>
    </alternativeName>
</protein>
<dbReference type="EC" id="6.1.1.21" evidence="11"/>
<reference evidence="15 16" key="1">
    <citation type="journal article" date="2009" name="J. Bacteriol.">
        <title>Draft genome sequence of the extremely acidophilic bacterium Acidithiobacillus caldus ATCC 51756 reveals metabolic versatility in the genus Acidithiobacillus.</title>
        <authorList>
            <person name="Valdes J."/>
            <person name="Quatrini R."/>
            <person name="Hallberg K."/>
            <person name="Dopson M."/>
            <person name="Valenzuela P.D."/>
            <person name="Holmes D.S."/>
        </authorList>
    </citation>
    <scope>NUCLEOTIDE SEQUENCE [LARGE SCALE GENOMIC DNA]</scope>
    <source>
        <strain evidence="16">ATCC 51756 / DSM 8584 / KU</strain>
    </source>
</reference>
<dbReference type="PROSITE" id="PS50862">
    <property type="entry name" value="AA_TRNA_LIGASE_II"/>
    <property type="match status" value="1"/>
</dbReference>
<dbReference type="AlphaFoldDB" id="A0A059ZYL6"/>
<dbReference type="PANTHER" id="PTHR43707">
    <property type="entry name" value="HISTIDYL-TRNA SYNTHETASE"/>
    <property type="match status" value="1"/>
</dbReference>
<dbReference type="GO" id="GO:0005737">
    <property type="term" value="C:cytoplasm"/>
    <property type="evidence" value="ECO:0007669"/>
    <property type="project" value="UniProtKB-SubCell"/>
</dbReference>
<comment type="similarity">
    <text evidence="2 11">Belongs to the class-II aminoacyl-tRNA synthetase family.</text>
</comment>
<evidence type="ECO:0000313" key="15">
    <source>
        <dbReference type="EMBL" id="AIA55007.1"/>
    </source>
</evidence>
<dbReference type="GO" id="GO:0006427">
    <property type="term" value="P:histidyl-tRNA aminoacylation"/>
    <property type="evidence" value="ECO:0007669"/>
    <property type="project" value="UniProtKB-UniRule"/>
</dbReference>
<dbReference type="eggNOG" id="COG0124">
    <property type="taxonomic scope" value="Bacteria"/>
</dbReference>
<dbReference type="KEGG" id="acz:Acaty_c1137"/>
<name>A0A059ZYL6_ACICK</name>
<evidence type="ECO:0000256" key="13">
    <source>
        <dbReference type="SAM" id="MobiDB-lite"/>
    </source>
</evidence>
<comment type="subcellular location">
    <subcellularLocation>
        <location evidence="1 11">Cytoplasm</location>
    </subcellularLocation>
</comment>
<feature type="binding site" evidence="12">
    <location>
        <position position="132"/>
    </location>
    <ligand>
        <name>L-histidine</name>
        <dbReference type="ChEBI" id="CHEBI:57595"/>
    </ligand>
</feature>
<dbReference type="Pfam" id="PF13393">
    <property type="entry name" value="tRNA-synt_His"/>
    <property type="match status" value="1"/>
</dbReference>
<dbReference type="PIRSF" id="PIRSF001549">
    <property type="entry name" value="His-tRNA_synth"/>
    <property type="match status" value="1"/>
</dbReference>
<accession>A0A059ZYL6</accession>
<gene>
    <name evidence="11" type="primary">hisS</name>
    <name evidence="15" type="ORF">Acaty_c1137</name>
</gene>
<dbReference type="Proteomes" id="UP000005522">
    <property type="component" value="Chromosome"/>
</dbReference>
<dbReference type="FunFam" id="3.30.930.10:FF:000005">
    <property type="entry name" value="Histidine--tRNA ligase"/>
    <property type="match status" value="1"/>
</dbReference>
<comment type="subunit">
    <text evidence="3 11">Homodimer.</text>
</comment>
<proteinExistence type="inferred from homology"/>
<dbReference type="RefSeq" id="WP_004871777.1">
    <property type="nucleotide sequence ID" value="NZ_CP005986.1"/>
</dbReference>
<comment type="catalytic activity">
    <reaction evidence="10 11">
        <text>tRNA(His) + L-histidine + ATP = L-histidyl-tRNA(His) + AMP + diphosphate + H(+)</text>
        <dbReference type="Rhea" id="RHEA:17313"/>
        <dbReference type="Rhea" id="RHEA-COMP:9665"/>
        <dbReference type="Rhea" id="RHEA-COMP:9689"/>
        <dbReference type="ChEBI" id="CHEBI:15378"/>
        <dbReference type="ChEBI" id="CHEBI:30616"/>
        <dbReference type="ChEBI" id="CHEBI:33019"/>
        <dbReference type="ChEBI" id="CHEBI:57595"/>
        <dbReference type="ChEBI" id="CHEBI:78442"/>
        <dbReference type="ChEBI" id="CHEBI:78527"/>
        <dbReference type="ChEBI" id="CHEBI:456215"/>
        <dbReference type="EC" id="6.1.1.21"/>
    </reaction>
</comment>
<feature type="binding site" evidence="12">
    <location>
        <position position="114"/>
    </location>
    <ligand>
        <name>L-histidine</name>
        <dbReference type="ChEBI" id="CHEBI:57595"/>
    </ligand>
</feature>
<keyword evidence="5 11" id="KW-0436">Ligase</keyword>
<evidence type="ECO:0000256" key="10">
    <source>
        <dbReference type="ARBA" id="ARBA00047639"/>
    </source>
</evidence>
<feature type="binding site" evidence="12">
    <location>
        <begin position="262"/>
        <end position="263"/>
    </location>
    <ligand>
        <name>L-histidine</name>
        <dbReference type="ChEBI" id="CHEBI:57595"/>
    </ligand>
</feature>
<evidence type="ECO:0000256" key="11">
    <source>
        <dbReference type="HAMAP-Rule" id="MF_00127"/>
    </source>
</evidence>
<dbReference type="InterPro" id="IPR041715">
    <property type="entry name" value="HisRS-like_core"/>
</dbReference>
<evidence type="ECO:0000256" key="3">
    <source>
        <dbReference type="ARBA" id="ARBA00011738"/>
    </source>
</evidence>
<dbReference type="NCBIfam" id="TIGR00442">
    <property type="entry name" value="hisS"/>
    <property type="match status" value="1"/>
</dbReference>
<evidence type="ECO:0000256" key="5">
    <source>
        <dbReference type="ARBA" id="ARBA00022598"/>
    </source>
</evidence>
<feature type="binding site" evidence="12">
    <location>
        <position position="258"/>
    </location>
    <ligand>
        <name>L-histidine</name>
        <dbReference type="ChEBI" id="CHEBI:57595"/>
    </ligand>
</feature>
<feature type="domain" description="Aminoacyl-transfer RNA synthetases class-II family profile" evidence="14">
    <location>
        <begin position="1"/>
        <end position="323"/>
    </location>
</feature>
<keyword evidence="9 11" id="KW-0030">Aminoacyl-tRNA synthetase</keyword>
<organism evidence="15 16">
    <name type="scientific">Acidithiobacillus caldus (strain ATCC 51756 / DSM 8584 / KU)</name>
    <dbReference type="NCBI Taxonomy" id="637389"/>
    <lineage>
        <taxon>Bacteria</taxon>
        <taxon>Pseudomonadati</taxon>
        <taxon>Pseudomonadota</taxon>
        <taxon>Acidithiobacillia</taxon>
        <taxon>Acidithiobacillales</taxon>
        <taxon>Acidithiobacillaceae</taxon>
        <taxon>Acidithiobacillus</taxon>
    </lineage>
</organism>
<keyword evidence="6 11" id="KW-0547">Nucleotide-binding</keyword>
<dbReference type="InterPro" id="IPR015807">
    <property type="entry name" value="His-tRNA-ligase"/>
</dbReference>
<dbReference type="Gene3D" id="3.30.930.10">
    <property type="entry name" value="Bira Bifunctional Protein, Domain 2"/>
    <property type="match status" value="1"/>
</dbReference>
<evidence type="ECO:0000256" key="8">
    <source>
        <dbReference type="ARBA" id="ARBA00022917"/>
    </source>
</evidence>
<evidence type="ECO:0000256" key="2">
    <source>
        <dbReference type="ARBA" id="ARBA00008226"/>
    </source>
</evidence>
<evidence type="ECO:0000256" key="7">
    <source>
        <dbReference type="ARBA" id="ARBA00022840"/>
    </source>
</evidence>
<feature type="region of interest" description="Disordered" evidence="13">
    <location>
        <begin position="422"/>
        <end position="441"/>
    </location>
</feature>
<feature type="binding site" evidence="12">
    <location>
        <position position="128"/>
    </location>
    <ligand>
        <name>L-histidine</name>
        <dbReference type="ChEBI" id="CHEBI:57595"/>
    </ligand>
</feature>
<dbReference type="HOGENOM" id="CLU_025113_1_0_6"/>
<dbReference type="InterPro" id="IPR006195">
    <property type="entry name" value="aa-tRNA-synth_II"/>
</dbReference>
<sequence>MAHKGLQAVRGMNDLFPEDTVAWQALETILREQLRRYGFGEIRLPLLEHSELFARAIGDVTDIVQKEMYTFLDRNGDSLTLRPEGTAGVVRALIEHGRLRGTQARLYYVGPMFRHERPQKGRYRQFHQLGVEMFGLADPSSDAELIALSARLLNSIGVRAELQINSLGTPEARAHYRELLRQYLRPQTERLCPDCRERLERNPLRVLDCKVESCRTVAADAPRLLEHLDSESAAHFQQLRSYLDVLGIPYRVNTSLVRGLDYYHRTVFEWVSDALGAQGTVLAGGRYDGLVEQLGGPATPALGFAAGLERLLALRALAGSAYPAARVQLFLGALDPQAMAAVLQRAEALRVGGVAVVVGGPASLKVLLKQAERSDAQMQAIVGAAQLSGDDAPIRLREQGGSGTWEGPWSELECGLRSLGVDFGTPPPHTERNPMATRSVT</sequence>
<dbReference type="SUPFAM" id="SSF55681">
    <property type="entry name" value="Class II aaRS and biotin synthetases"/>
    <property type="match status" value="1"/>
</dbReference>
<dbReference type="PANTHER" id="PTHR43707:SF1">
    <property type="entry name" value="HISTIDINE--TRNA LIGASE, MITOCHONDRIAL-RELATED"/>
    <property type="match status" value="1"/>
</dbReference>
<dbReference type="HAMAP" id="MF_00127">
    <property type="entry name" value="His_tRNA_synth"/>
    <property type="match status" value="1"/>
</dbReference>
<evidence type="ECO:0000313" key="16">
    <source>
        <dbReference type="Proteomes" id="UP000005522"/>
    </source>
</evidence>
<evidence type="ECO:0000256" key="12">
    <source>
        <dbReference type="PIRSR" id="PIRSR001549-1"/>
    </source>
</evidence>
<dbReference type="InterPro" id="IPR004516">
    <property type="entry name" value="HisRS/HisZ"/>
</dbReference>